<dbReference type="Proteomes" id="UP000229459">
    <property type="component" value="Unassembled WGS sequence"/>
</dbReference>
<comment type="caution">
    <text evidence="1">The sequence shown here is derived from an EMBL/GenBank/DDBJ whole genome shotgun (WGS) entry which is preliminary data.</text>
</comment>
<reference evidence="1 2" key="1">
    <citation type="submission" date="2017-09" db="EMBL/GenBank/DDBJ databases">
        <title>Depth-based differentiation of microbial function through sediment-hosted aquifers and enrichment of novel symbionts in the deep terrestrial subsurface.</title>
        <authorList>
            <person name="Probst A.J."/>
            <person name="Ladd B."/>
            <person name="Jarett J.K."/>
            <person name="Geller-Mcgrath D.E."/>
            <person name="Sieber C.M."/>
            <person name="Emerson J.B."/>
            <person name="Anantharaman K."/>
            <person name="Thomas B.C."/>
            <person name="Malmstrom R."/>
            <person name="Stieglmeier M."/>
            <person name="Klingl A."/>
            <person name="Woyke T."/>
            <person name="Ryan C.M."/>
            <person name="Banfield J.F."/>
        </authorList>
    </citation>
    <scope>NUCLEOTIDE SEQUENCE [LARGE SCALE GENOMIC DNA]</scope>
    <source>
        <strain evidence="1">CG23_combo_of_CG06-09_8_20_14_all_34_8</strain>
    </source>
</reference>
<dbReference type="SUPFAM" id="SSF48371">
    <property type="entry name" value="ARM repeat"/>
    <property type="match status" value="1"/>
</dbReference>
<dbReference type="PANTHER" id="PTHR34070">
    <property type="entry name" value="ARMADILLO-TYPE FOLD"/>
    <property type="match status" value="1"/>
</dbReference>
<sequence length="241" mass="29021">MNVYSKIEKDLKSLKNPLKIKIFKRFFKTGPGEYGEGDQFLGLTMPQQRLIAQKFYKQVKLDDLDKLIKSPIHEYRMTGLLILTYQYCEANDENKKNIYQYYLNNKDRINNWDLIDVTCPKIVGEYLWFHQRDLKVIDRLIKSENLWDRRIAVMATYSFIRRGQFYPFLNFAKILLTDKRDLINKVVGWMLREIGKKDLKALLNFLDINYQQMPRTMLRYSLEKLNPTQKDFYMGRTKARR</sequence>
<dbReference type="CDD" id="cd06561">
    <property type="entry name" value="AlkD_like"/>
    <property type="match status" value="1"/>
</dbReference>
<dbReference type="InterPro" id="IPR014825">
    <property type="entry name" value="DNA_alkylation"/>
</dbReference>
<dbReference type="AlphaFoldDB" id="A0A2H0B6D7"/>
<gene>
    <name evidence="1" type="ORF">COX08_02335</name>
</gene>
<accession>A0A2H0B6D7</accession>
<dbReference type="InterPro" id="IPR016024">
    <property type="entry name" value="ARM-type_fold"/>
</dbReference>
<protein>
    <submittedName>
        <fullName evidence="1">DNA alkylation repair protein</fullName>
    </submittedName>
</protein>
<dbReference type="Pfam" id="PF08713">
    <property type="entry name" value="DNA_alkylation"/>
    <property type="match status" value="1"/>
</dbReference>
<organism evidence="1 2">
    <name type="scientific">Candidatus Beckwithbacteria bacterium CG23_combo_of_CG06-09_8_20_14_all_34_8</name>
    <dbReference type="NCBI Taxonomy" id="1974497"/>
    <lineage>
        <taxon>Bacteria</taxon>
        <taxon>Candidatus Beckwithiibacteriota</taxon>
    </lineage>
</organism>
<dbReference type="Gene3D" id="1.25.10.90">
    <property type="match status" value="1"/>
</dbReference>
<dbReference type="PANTHER" id="PTHR34070:SF1">
    <property type="entry name" value="DNA ALKYLATION REPAIR PROTEIN"/>
    <property type="match status" value="1"/>
</dbReference>
<evidence type="ECO:0000313" key="2">
    <source>
        <dbReference type="Proteomes" id="UP000229459"/>
    </source>
</evidence>
<proteinExistence type="predicted"/>
<dbReference type="EMBL" id="PCSR01000052">
    <property type="protein sequence ID" value="PIP53207.1"/>
    <property type="molecule type" value="Genomic_DNA"/>
</dbReference>
<evidence type="ECO:0000313" key="1">
    <source>
        <dbReference type="EMBL" id="PIP53207.1"/>
    </source>
</evidence>
<name>A0A2H0B6D7_9BACT</name>